<proteinExistence type="predicted"/>
<reference evidence="2 3" key="1">
    <citation type="submission" date="2020-10" db="EMBL/GenBank/DDBJ databases">
        <title>Sequencing the genomes of 1000 actinobacteria strains.</title>
        <authorList>
            <person name="Klenk H.-P."/>
        </authorList>
    </citation>
    <scope>NUCLEOTIDE SEQUENCE [LARGE SCALE GENOMIC DNA]</scope>
    <source>
        <strain evidence="2 3">DSM 41803</strain>
    </source>
</reference>
<dbReference type="Proteomes" id="UP000629287">
    <property type="component" value="Unassembled WGS sequence"/>
</dbReference>
<accession>A0A8I0PAJ5</accession>
<organism evidence="2 3">
    <name type="scientific">Streptomyces stelliscabiei</name>
    <dbReference type="NCBI Taxonomy" id="146820"/>
    <lineage>
        <taxon>Bacteria</taxon>
        <taxon>Bacillati</taxon>
        <taxon>Actinomycetota</taxon>
        <taxon>Actinomycetes</taxon>
        <taxon>Kitasatosporales</taxon>
        <taxon>Streptomycetaceae</taxon>
        <taxon>Streptomyces</taxon>
    </lineage>
</organism>
<keyword evidence="1" id="KW-0472">Membrane</keyword>
<evidence type="ECO:0000313" key="2">
    <source>
        <dbReference type="EMBL" id="MBE1598920.1"/>
    </source>
</evidence>
<keyword evidence="3" id="KW-1185">Reference proteome</keyword>
<feature type="transmembrane region" description="Helical" evidence="1">
    <location>
        <begin position="158"/>
        <end position="182"/>
    </location>
</feature>
<protein>
    <recommendedName>
        <fullName evidence="4">Integral membrane protein</fullName>
    </recommendedName>
</protein>
<evidence type="ECO:0008006" key="4">
    <source>
        <dbReference type="Google" id="ProtNLM"/>
    </source>
</evidence>
<dbReference type="GeneID" id="86829608"/>
<dbReference type="EMBL" id="JADBGF010000001">
    <property type="protein sequence ID" value="MBE1598920.1"/>
    <property type="molecule type" value="Genomic_DNA"/>
</dbReference>
<feature type="transmembrane region" description="Helical" evidence="1">
    <location>
        <begin position="12"/>
        <end position="30"/>
    </location>
</feature>
<keyword evidence="1" id="KW-1133">Transmembrane helix</keyword>
<dbReference type="RefSeq" id="WP_046913245.1">
    <property type="nucleotide sequence ID" value="NZ_JADBGF010000001.1"/>
</dbReference>
<dbReference type="AlphaFoldDB" id="A0A8I0PAJ5"/>
<comment type="caution">
    <text evidence="2">The sequence shown here is derived from an EMBL/GenBank/DDBJ whole genome shotgun (WGS) entry which is preliminary data.</text>
</comment>
<sequence length="249" mass="25637">MTAGWGSRTTRAAMFAAVCVLLAALGHVLMSGSHVPWWAMAAGAVLTGAVGWCLAGRERGLPLITSVVVAAQTALHWGFEQAQSSTTTAVDGRTDAMSSMSGMGSTGSADLMDMGSAHLTHTVPMGTAGHLGHVDHTGYLLDGSSASSSSLMSSLASLYASSSGMLAAHLLAALLCGLWLAYGERAAFGLLRTVAGWLAAPLRLSLALPLAAERPRPRVRRGRADRSPRRLLLVHAITSRGPPAGTAVI</sequence>
<evidence type="ECO:0000313" key="3">
    <source>
        <dbReference type="Proteomes" id="UP000629287"/>
    </source>
</evidence>
<name>A0A8I0PAJ5_9ACTN</name>
<keyword evidence="1" id="KW-0812">Transmembrane</keyword>
<feature type="transmembrane region" description="Helical" evidence="1">
    <location>
        <begin position="36"/>
        <end position="55"/>
    </location>
</feature>
<evidence type="ECO:0000256" key="1">
    <source>
        <dbReference type="SAM" id="Phobius"/>
    </source>
</evidence>
<gene>
    <name evidence="2" type="ORF">H4687_005049</name>
</gene>